<accession>A0A1T4PUY1</accession>
<dbReference type="RefSeq" id="WP_078694508.1">
    <property type="nucleotide sequence ID" value="NZ_FUWX01000016.1"/>
</dbReference>
<reference evidence="1 2" key="1">
    <citation type="submission" date="2017-02" db="EMBL/GenBank/DDBJ databases">
        <authorList>
            <person name="Peterson S.W."/>
        </authorList>
    </citation>
    <scope>NUCLEOTIDE SEQUENCE [LARGE SCALE GENOMIC DNA]</scope>
    <source>
        <strain evidence="1 2">ATCC 700028</strain>
    </source>
</reference>
<evidence type="ECO:0000313" key="1">
    <source>
        <dbReference type="EMBL" id="SJZ95355.1"/>
    </source>
</evidence>
<dbReference type="Proteomes" id="UP000191153">
    <property type="component" value="Unassembled WGS sequence"/>
</dbReference>
<organism evidence="1 2">
    <name type="scientific">Cetobacterium ceti</name>
    <dbReference type="NCBI Taxonomy" id="180163"/>
    <lineage>
        <taxon>Bacteria</taxon>
        <taxon>Fusobacteriati</taxon>
        <taxon>Fusobacteriota</taxon>
        <taxon>Fusobacteriia</taxon>
        <taxon>Fusobacteriales</taxon>
        <taxon>Fusobacteriaceae</taxon>
        <taxon>Cetobacterium</taxon>
    </lineage>
</organism>
<dbReference type="OrthoDB" id="92871at2"/>
<dbReference type="AlphaFoldDB" id="A0A1T4PUY1"/>
<keyword evidence="2" id="KW-1185">Reference proteome</keyword>
<name>A0A1T4PUY1_9FUSO</name>
<evidence type="ECO:0000313" key="2">
    <source>
        <dbReference type="Proteomes" id="UP000191153"/>
    </source>
</evidence>
<protein>
    <submittedName>
        <fullName evidence="1">Uncharacterized protein</fullName>
    </submittedName>
</protein>
<dbReference type="EMBL" id="FUWX01000016">
    <property type="protein sequence ID" value="SJZ95355.1"/>
    <property type="molecule type" value="Genomic_DNA"/>
</dbReference>
<dbReference type="STRING" id="180163.SAMN02745174_02055"/>
<proteinExistence type="predicted"/>
<dbReference type="InterPro" id="IPR046146">
    <property type="entry name" value="DUF6148"/>
</dbReference>
<sequence>MTGITLKEAQSRYREYLDAESKALKGQRYKIENQELERASLSEIREGIKYWENKCIEIARGGKKITTMRIIPRDL</sequence>
<dbReference type="Pfam" id="PF19645">
    <property type="entry name" value="DUF6148"/>
    <property type="match status" value="1"/>
</dbReference>
<gene>
    <name evidence="1" type="ORF">SAMN02745174_02055</name>
</gene>